<keyword evidence="8" id="KW-0732">Signal</keyword>
<dbReference type="RefSeq" id="WP_179824419.1">
    <property type="nucleotide sequence ID" value="NZ_JACCFS010000001.1"/>
</dbReference>
<dbReference type="InterPro" id="IPR023549">
    <property type="entry name" value="Subtilisin_inhibitor"/>
</dbReference>
<evidence type="ECO:0000256" key="6">
    <source>
        <dbReference type="ARBA" id="ARBA00023157"/>
    </source>
</evidence>
<evidence type="ECO:0000256" key="8">
    <source>
        <dbReference type="SAM" id="SignalP"/>
    </source>
</evidence>
<comment type="similarity">
    <text evidence="2">Belongs to the protease inhibitor I16 (SSI) family.</text>
</comment>
<reference evidence="10 11" key="1">
    <citation type="submission" date="2020-07" db="EMBL/GenBank/DDBJ databases">
        <title>Sequencing the genomes of 1000 actinobacteria strains.</title>
        <authorList>
            <person name="Klenk H.-P."/>
        </authorList>
    </citation>
    <scope>NUCLEOTIDE SEQUENCE [LARGE SCALE GENOMIC DNA]</scope>
    <source>
        <strain evidence="10 11">DSM 44442</strain>
    </source>
</reference>
<evidence type="ECO:0000256" key="2">
    <source>
        <dbReference type="ARBA" id="ARBA00010472"/>
    </source>
</evidence>
<dbReference type="GO" id="GO:0005576">
    <property type="term" value="C:extracellular region"/>
    <property type="evidence" value="ECO:0007669"/>
    <property type="project" value="UniProtKB-SubCell"/>
</dbReference>
<evidence type="ECO:0000256" key="4">
    <source>
        <dbReference type="ARBA" id="ARBA00022690"/>
    </source>
</evidence>
<evidence type="ECO:0000256" key="5">
    <source>
        <dbReference type="ARBA" id="ARBA00022900"/>
    </source>
</evidence>
<feature type="signal peptide" evidence="8">
    <location>
        <begin position="1"/>
        <end position="18"/>
    </location>
</feature>
<feature type="chain" id="PRO_5038381465" description="Subtilisin inhibitor domain-containing protein" evidence="8">
    <location>
        <begin position="19"/>
        <end position="189"/>
    </location>
</feature>
<evidence type="ECO:0000313" key="10">
    <source>
        <dbReference type="EMBL" id="NYJ35327.1"/>
    </source>
</evidence>
<evidence type="ECO:0000256" key="3">
    <source>
        <dbReference type="ARBA" id="ARBA00022525"/>
    </source>
</evidence>
<sequence length="189" mass="19682">MAQLTIATALPARLAALAALGLLITACGNEPDEVGTAAPEAEQESASPSAPDEDDQEASPEPDDDTQAPDDTEATPPAADTALTIERTLGDDEALTPEAGYEEGVWTLTCGPVGGDHPEAEAACDEIAEVGTEPFLMDTSDMMCTMQMGGPEVVHVTGHIGDTEIDTEFNKVGGCEIDRFETVETVITF</sequence>
<keyword evidence="3" id="KW-0964">Secreted</keyword>
<name>A0A7Z0JB11_9ACTN</name>
<keyword evidence="5" id="KW-0722">Serine protease inhibitor</keyword>
<comment type="subcellular location">
    <subcellularLocation>
        <location evidence="1">Secreted</location>
    </subcellularLocation>
</comment>
<keyword evidence="11" id="KW-1185">Reference proteome</keyword>
<keyword evidence="4" id="KW-0646">Protease inhibitor</keyword>
<dbReference type="Proteomes" id="UP000572051">
    <property type="component" value="Unassembled WGS sequence"/>
</dbReference>
<evidence type="ECO:0000259" key="9">
    <source>
        <dbReference type="Pfam" id="PF00720"/>
    </source>
</evidence>
<protein>
    <recommendedName>
        <fullName evidence="9">Subtilisin inhibitor domain-containing protein</fullName>
    </recommendedName>
</protein>
<feature type="region of interest" description="Disordered" evidence="7">
    <location>
        <begin position="29"/>
        <end position="80"/>
    </location>
</feature>
<dbReference type="InterPro" id="IPR036819">
    <property type="entry name" value="Subtilisin_inhibitor-like_sf"/>
</dbReference>
<feature type="compositionally biased region" description="Low complexity" evidence="7">
    <location>
        <begin position="37"/>
        <end position="50"/>
    </location>
</feature>
<dbReference type="AlphaFoldDB" id="A0A7Z0JB11"/>
<comment type="caution">
    <text evidence="10">The sequence shown here is derived from an EMBL/GenBank/DDBJ whole genome shotgun (WGS) entry which is preliminary data.</text>
</comment>
<evidence type="ECO:0000256" key="1">
    <source>
        <dbReference type="ARBA" id="ARBA00004613"/>
    </source>
</evidence>
<gene>
    <name evidence="10" type="ORF">HNR10_003208</name>
</gene>
<dbReference type="Gene3D" id="3.30.350.10">
    <property type="entry name" value="Subtilisin inhibitor-like"/>
    <property type="match status" value="1"/>
</dbReference>
<dbReference type="Pfam" id="PF00720">
    <property type="entry name" value="SSI"/>
    <property type="match status" value="1"/>
</dbReference>
<keyword evidence="6" id="KW-1015">Disulfide bond</keyword>
<feature type="compositionally biased region" description="Acidic residues" evidence="7">
    <location>
        <begin position="51"/>
        <end position="73"/>
    </location>
</feature>
<dbReference type="GO" id="GO:0004867">
    <property type="term" value="F:serine-type endopeptidase inhibitor activity"/>
    <property type="evidence" value="ECO:0007669"/>
    <property type="project" value="UniProtKB-KW"/>
</dbReference>
<dbReference type="SUPFAM" id="SSF55399">
    <property type="entry name" value="Subtilisin inhibitor"/>
    <property type="match status" value="1"/>
</dbReference>
<evidence type="ECO:0000313" key="11">
    <source>
        <dbReference type="Proteomes" id="UP000572051"/>
    </source>
</evidence>
<proteinExistence type="inferred from homology"/>
<evidence type="ECO:0000256" key="7">
    <source>
        <dbReference type="SAM" id="MobiDB-lite"/>
    </source>
</evidence>
<dbReference type="EMBL" id="JACCFS010000001">
    <property type="protein sequence ID" value="NYJ35327.1"/>
    <property type="molecule type" value="Genomic_DNA"/>
</dbReference>
<organism evidence="10 11">
    <name type="scientific">Nocardiopsis aegyptia</name>
    <dbReference type="NCBI Taxonomy" id="220378"/>
    <lineage>
        <taxon>Bacteria</taxon>
        <taxon>Bacillati</taxon>
        <taxon>Actinomycetota</taxon>
        <taxon>Actinomycetes</taxon>
        <taxon>Streptosporangiales</taxon>
        <taxon>Nocardiopsidaceae</taxon>
        <taxon>Nocardiopsis</taxon>
    </lineage>
</organism>
<accession>A0A7Z0JB11</accession>
<feature type="domain" description="Subtilisin inhibitor" evidence="9">
    <location>
        <begin position="101"/>
        <end position="158"/>
    </location>
</feature>